<comment type="caution">
    <text evidence="1">The sequence shown here is derived from an EMBL/GenBank/DDBJ whole genome shotgun (WGS) entry which is preliminary data.</text>
</comment>
<dbReference type="EMBL" id="LOPW02000022">
    <property type="protein sequence ID" value="POG53807.1"/>
    <property type="molecule type" value="Genomic_DNA"/>
</dbReference>
<dbReference type="OrthoDB" id="198866at2157"/>
<accession>A0A2P4NKZ3</accession>
<evidence type="ECO:0000313" key="1">
    <source>
        <dbReference type="EMBL" id="POG53807.1"/>
    </source>
</evidence>
<evidence type="ECO:0000313" key="2">
    <source>
        <dbReference type="Proteomes" id="UP000053621"/>
    </source>
</evidence>
<reference evidence="1" key="1">
    <citation type="submission" date="2017-08" db="EMBL/GenBank/DDBJ databases">
        <title>Haloferax marisrubri sp. nov., isolated from the Discovery deep brine-seawater interface in the Red Sea.</title>
        <authorList>
            <person name="Zhang G."/>
            <person name="Stingl U."/>
        </authorList>
    </citation>
    <scope>NUCLEOTIDE SEQUENCE [LARGE SCALE GENOMIC DNA]</scope>
    <source>
        <strain evidence="1">SB3</strain>
    </source>
</reference>
<proteinExistence type="predicted"/>
<keyword evidence="2" id="KW-1185">Reference proteome</keyword>
<dbReference type="RefSeq" id="WP_058568622.1">
    <property type="nucleotide sequence ID" value="NZ_LOPW02000022.1"/>
</dbReference>
<gene>
    <name evidence="1" type="ORF">AUR65_018715</name>
</gene>
<protein>
    <submittedName>
        <fullName evidence="1">Uncharacterized protein</fullName>
    </submittedName>
</protein>
<dbReference type="Proteomes" id="UP000053621">
    <property type="component" value="Unassembled WGS sequence"/>
</dbReference>
<name>A0A2P4NKZ3_9EURY</name>
<sequence>MSETDSPEIVRRKFTLTKSLDEQLVSAAAESYGGNVSLFLRQAISDHQKTLDGDGRLALQRLEREVGEVREQAIRISAESKRLNDSIKRLLYQLEQQANGVESFPSLDARIVFDLLVNSEDPLGVEDIIEELGMRPLRVRRALEGLWETHAIQTTDGVSFEVSSGSLGATEDSQ</sequence>
<dbReference type="AlphaFoldDB" id="A0A2P4NKZ3"/>
<organism evidence="1 2">
    <name type="scientific">Haloferax marisrubri</name>
    <dbReference type="NCBI Taxonomy" id="1544719"/>
    <lineage>
        <taxon>Archaea</taxon>
        <taxon>Methanobacteriati</taxon>
        <taxon>Methanobacteriota</taxon>
        <taxon>Stenosarchaea group</taxon>
        <taxon>Halobacteria</taxon>
        <taxon>Halobacteriales</taxon>
        <taxon>Haloferacaceae</taxon>
        <taxon>Haloferax</taxon>
    </lineage>
</organism>